<evidence type="ECO:0000256" key="8">
    <source>
        <dbReference type="ARBA" id="ARBA00023180"/>
    </source>
</evidence>
<comment type="subcellular location">
    <subcellularLocation>
        <location evidence="1">Secreted</location>
    </subcellularLocation>
</comment>
<evidence type="ECO:0000256" key="6">
    <source>
        <dbReference type="ARBA" id="ARBA00022801"/>
    </source>
</evidence>
<keyword evidence="10" id="KW-0961">Cell wall biogenesis/degradation</keyword>
<dbReference type="SUPFAM" id="SSF51126">
    <property type="entry name" value="Pectin lyase-like"/>
    <property type="match status" value="1"/>
</dbReference>
<organism evidence="17 18">
    <name type="scientific">Monilinia fructicola</name>
    <name type="common">Brown rot fungus</name>
    <name type="synonym">Ciboria fructicola</name>
    <dbReference type="NCBI Taxonomy" id="38448"/>
    <lineage>
        <taxon>Eukaryota</taxon>
        <taxon>Fungi</taxon>
        <taxon>Dikarya</taxon>
        <taxon>Ascomycota</taxon>
        <taxon>Pezizomycotina</taxon>
        <taxon>Leotiomycetes</taxon>
        <taxon>Helotiales</taxon>
        <taxon>Sclerotiniaceae</taxon>
        <taxon>Monilinia</taxon>
    </lineage>
</organism>
<sequence>MHFQLSSVLTIASAAVAVASPTFQDAVVARKAHGAASTRPVVTYSPKTPNRSPSPAARTKTCVVKSAGNGKDDSPAILSALNECNNGGHVVFSKGVTYSVGTAMDWTFLKHIDIDIQGEILFSDDTDYWQANSFRFGFQNATSFFKLGGEDVFIYGGGTLNGNGQVWYDLYAKDIYALRPVLVGIDGLKDSILTDLVLRYSPQYYNFIANSTNVVFNNINISGGSSSKNPAKNTDGWDTYRSDSIVIQNSLIDNGDDCVSFKPNSTNVLVQNIDCNGSHGISVGSLGQYPGEYDIVENIYVYNTSLSNASDGARIKVWPNAASALSGDLQGGGGDGRVSNITYDTMYVKNVDYAIEINQCYGQKNKTLCLEFPSPLTITDIVFKNFKGTTSKKNSPRIGLFSCSSTTVCNNIVATDIDVLSPAGKDESYCLNVDQSALNVTCVAEK</sequence>
<keyword evidence="8" id="KW-0325">Glycoprotein</keyword>
<keyword evidence="4 16" id="KW-0732">Signal</keyword>
<dbReference type="FunFam" id="2.160.20.10:FF:000027">
    <property type="entry name" value="Probable exopolygalacturonase X"/>
    <property type="match status" value="1"/>
</dbReference>
<evidence type="ECO:0000313" key="18">
    <source>
        <dbReference type="Proteomes" id="UP000322873"/>
    </source>
</evidence>
<reference evidence="17 18" key="1">
    <citation type="submission" date="2019-06" db="EMBL/GenBank/DDBJ databases">
        <title>Genome Sequence of the Brown Rot Fungal Pathogen Monilinia fructicola.</title>
        <authorList>
            <person name="De Miccolis Angelini R.M."/>
            <person name="Landi L."/>
            <person name="Abate D."/>
            <person name="Pollastro S."/>
            <person name="Romanazzi G."/>
            <person name="Faretra F."/>
        </authorList>
    </citation>
    <scope>NUCLEOTIDE SEQUENCE [LARGE SCALE GENOMIC DNA]</scope>
    <source>
        <strain evidence="17 18">Mfrc123</strain>
    </source>
</reference>
<keyword evidence="6 14" id="KW-0378">Hydrolase</keyword>
<keyword evidence="9 14" id="KW-0326">Glycosidase</keyword>
<evidence type="ECO:0000256" key="12">
    <source>
        <dbReference type="ARBA" id="ARBA00048766"/>
    </source>
</evidence>
<dbReference type="GO" id="GO:0005975">
    <property type="term" value="P:carbohydrate metabolic process"/>
    <property type="evidence" value="ECO:0007669"/>
    <property type="project" value="InterPro"/>
</dbReference>
<dbReference type="GO" id="GO:0047911">
    <property type="term" value="F:galacturan 1,4-alpha-galacturonidase activity"/>
    <property type="evidence" value="ECO:0007669"/>
    <property type="project" value="UniProtKB-EC"/>
</dbReference>
<feature type="region of interest" description="Disordered" evidence="15">
    <location>
        <begin position="39"/>
        <end position="58"/>
    </location>
</feature>
<keyword evidence="5" id="KW-0677">Repeat</keyword>
<dbReference type="InterPro" id="IPR012334">
    <property type="entry name" value="Pectin_lyas_fold"/>
</dbReference>
<evidence type="ECO:0000256" key="5">
    <source>
        <dbReference type="ARBA" id="ARBA00022737"/>
    </source>
</evidence>
<protein>
    <recommendedName>
        <fullName evidence="11">galacturonan 1,4-alpha-galacturonidase</fullName>
        <ecNumber evidence="11">3.2.1.67</ecNumber>
    </recommendedName>
</protein>
<dbReference type="GO" id="GO:0004650">
    <property type="term" value="F:polygalacturonase activity"/>
    <property type="evidence" value="ECO:0007669"/>
    <property type="project" value="InterPro"/>
</dbReference>
<dbReference type="EMBL" id="VICG01000002">
    <property type="protein sequence ID" value="KAA8575620.1"/>
    <property type="molecule type" value="Genomic_DNA"/>
</dbReference>
<keyword evidence="7" id="KW-1015">Disulfide bond</keyword>
<evidence type="ECO:0000256" key="3">
    <source>
        <dbReference type="ARBA" id="ARBA00022525"/>
    </source>
</evidence>
<evidence type="ECO:0000256" key="10">
    <source>
        <dbReference type="ARBA" id="ARBA00023316"/>
    </source>
</evidence>
<dbReference type="AlphaFoldDB" id="A0A5M9K3W2"/>
<comment type="caution">
    <text evidence="17">The sequence shown here is derived from an EMBL/GenBank/DDBJ whole genome shotgun (WGS) entry which is preliminary data.</text>
</comment>
<dbReference type="Pfam" id="PF00295">
    <property type="entry name" value="Glyco_hydro_28"/>
    <property type="match status" value="1"/>
</dbReference>
<feature type="signal peptide" evidence="16">
    <location>
        <begin position="1"/>
        <end position="19"/>
    </location>
</feature>
<name>A0A5M9K3W2_MONFR</name>
<dbReference type="InterPro" id="IPR011050">
    <property type="entry name" value="Pectin_lyase_fold/virulence"/>
</dbReference>
<evidence type="ECO:0000256" key="15">
    <source>
        <dbReference type="SAM" id="MobiDB-lite"/>
    </source>
</evidence>
<dbReference type="PANTHER" id="PTHR31736:SF14">
    <property type="entry name" value="EXOPOLYGALACTURONASE X-1-RELATED"/>
    <property type="match status" value="1"/>
</dbReference>
<dbReference type="InterPro" id="IPR000743">
    <property type="entry name" value="Glyco_hydro_28"/>
</dbReference>
<dbReference type="EC" id="3.2.1.67" evidence="11"/>
<comment type="similarity">
    <text evidence="2 14">Belongs to the glycosyl hydrolase 28 family.</text>
</comment>
<keyword evidence="18" id="KW-1185">Reference proteome</keyword>
<evidence type="ECO:0000256" key="16">
    <source>
        <dbReference type="SAM" id="SignalP"/>
    </source>
</evidence>
<evidence type="ECO:0000256" key="2">
    <source>
        <dbReference type="ARBA" id="ARBA00008834"/>
    </source>
</evidence>
<evidence type="ECO:0000256" key="4">
    <source>
        <dbReference type="ARBA" id="ARBA00022729"/>
    </source>
</evidence>
<evidence type="ECO:0000256" key="11">
    <source>
        <dbReference type="ARBA" id="ARBA00038933"/>
    </source>
</evidence>
<dbReference type="GO" id="GO:0071555">
    <property type="term" value="P:cell wall organization"/>
    <property type="evidence" value="ECO:0007669"/>
    <property type="project" value="UniProtKB-KW"/>
</dbReference>
<dbReference type="Proteomes" id="UP000322873">
    <property type="component" value="Unassembled WGS sequence"/>
</dbReference>
<feature type="chain" id="PRO_5024307021" description="galacturonan 1,4-alpha-galacturonidase" evidence="16">
    <location>
        <begin position="20"/>
        <end position="446"/>
    </location>
</feature>
<comment type="catalytic activity">
    <reaction evidence="12">
        <text>[(1-&gt;4)-alpha-D-galacturonosyl](n) + H2O = alpha-D-galacturonate + [(1-&gt;4)-alpha-D-galacturonosyl](n-1)</text>
        <dbReference type="Rhea" id="RHEA:14117"/>
        <dbReference type="Rhea" id="RHEA-COMP:14570"/>
        <dbReference type="Rhea" id="RHEA-COMP:14572"/>
        <dbReference type="ChEBI" id="CHEBI:15377"/>
        <dbReference type="ChEBI" id="CHEBI:58658"/>
        <dbReference type="ChEBI" id="CHEBI:140523"/>
        <dbReference type="EC" id="3.2.1.67"/>
    </reaction>
</comment>
<evidence type="ECO:0000256" key="14">
    <source>
        <dbReference type="RuleBase" id="RU361169"/>
    </source>
</evidence>
<evidence type="ECO:0000256" key="7">
    <source>
        <dbReference type="ARBA" id="ARBA00023157"/>
    </source>
</evidence>
<accession>A0A5M9K3W2</accession>
<gene>
    <name evidence="17" type="ORF">EYC84_004746</name>
</gene>
<evidence type="ECO:0000256" key="13">
    <source>
        <dbReference type="PROSITE-ProRule" id="PRU10052"/>
    </source>
</evidence>
<dbReference type="OrthoDB" id="187139at2759"/>
<dbReference type="GO" id="GO:0005576">
    <property type="term" value="C:extracellular region"/>
    <property type="evidence" value="ECO:0007669"/>
    <property type="project" value="UniProtKB-SubCell"/>
</dbReference>
<dbReference type="VEuPathDB" id="FungiDB:MFRU_020g00230"/>
<dbReference type="Gene3D" id="2.160.20.10">
    <property type="entry name" value="Single-stranded right-handed beta-helix, Pectin lyase-like"/>
    <property type="match status" value="1"/>
</dbReference>
<dbReference type="PROSITE" id="PS00502">
    <property type="entry name" value="POLYGALACTURONASE"/>
    <property type="match status" value="1"/>
</dbReference>
<dbReference type="PANTHER" id="PTHR31736">
    <property type="match status" value="1"/>
</dbReference>
<evidence type="ECO:0000256" key="9">
    <source>
        <dbReference type="ARBA" id="ARBA00023295"/>
    </source>
</evidence>
<evidence type="ECO:0000313" key="17">
    <source>
        <dbReference type="EMBL" id="KAA8575620.1"/>
    </source>
</evidence>
<keyword evidence="3" id="KW-0964">Secreted</keyword>
<feature type="active site" evidence="13">
    <location>
        <position position="279"/>
    </location>
</feature>
<proteinExistence type="inferred from homology"/>
<evidence type="ECO:0000256" key="1">
    <source>
        <dbReference type="ARBA" id="ARBA00004613"/>
    </source>
</evidence>